<evidence type="ECO:0000256" key="1">
    <source>
        <dbReference type="ARBA" id="ARBA00022786"/>
    </source>
</evidence>
<evidence type="ECO:0000259" key="2">
    <source>
        <dbReference type="PROSITE" id="PS50127"/>
    </source>
</evidence>
<dbReference type="PANTHER" id="PTHR24068">
    <property type="entry name" value="UBIQUITIN-CONJUGATING ENZYME E2"/>
    <property type="match status" value="1"/>
</dbReference>
<sequence length="139" mass="16209">MHRAIPRNFRLLDELERGEKGLRDPNISYSLERADDNTLSNWRGMIIGPSGSVHEDRFYSLHFHCSENYPQEAPQVRFLTKINMNCINKCNGSIDPSQFRILGNWNSSYTIESILIELYKEMKNICNKNLPQPPEGEFF</sequence>
<evidence type="ECO:0000313" key="4">
    <source>
        <dbReference type="Proteomes" id="UP001162131"/>
    </source>
</evidence>
<dbReference type="EMBL" id="CAJZBQ010000015">
    <property type="protein sequence ID" value="CAG9316260.1"/>
    <property type="molecule type" value="Genomic_DNA"/>
</dbReference>
<gene>
    <name evidence="3" type="ORF">BSTOLATCC_MIC15695</name>
</gene>
<dbReference type="Proteomes" id="UP001162131">
    <property type="component" value="Unassembled WGS sequence"/>
</dbReference>
<dbReference type="InterPro" id="IPR000608">
    <property type="entry name" value="UBC"/>
</dbReference>
<organism evidence="3 4">
    <name type="scientific">Blepharisma stoltei</name>
    <dbReference type="NCBI Taxonomy" id="1481888"/>
    <lineage>
        <taxon>Eukaryota</taxon>
        <taxon>Sar</taxon>
        <taxon>Alveolata</taxon>
        <taxon>Ciliophora</taxon>
        <taxon>Postciliodesmatophora</taxon>
        <taxon>Heterotrichea</taxon>
        <taxon>Heterotrichida</taxon>
        <taxon>Blepharismidae</taxon>
        <taxon>Blepharisma</taxon>
    </lineage>
</organism>
<dbReference type="InterPro" id="IPR016135">
    <property type="entry name" value="UBQ-conjugating_enzyme/RWD"/>
</dbReference>
<protein>
    <recommendedName>
        <fullName evidence="2">UBC core domain-containing protein</fullName>
    </recommendedName>
</protein>
<dbReference type="Gene3D" id="3.10.110.10">
    <property type="entry name" value="Ubiquitin Conjugating Enzyme"/>
    <property type="match status" value="1"/>
</dbReference>
<dbReference type="SUPFAM" id="SSF54495">
    <property type="entry name" value="UBC-like"/>
    <property type="match status" value="1"/>
</dbReference>
<feature type="domain" description="UBC core" evidence="2">
    <location>
        <begin position="6"/>
        <end position="139"/>
    </location>
</feature>
<dbReference type="Pfam" id="PF00179">
    <property type="entry name" value="UQ_con"/>
    <property type="match status" value="1"/>
</dbReference>
<keyword evidence="1" id="KW-0833">Ubl conjugation pathway</keyword>
<name>A0AAU9IYA5_9CILI</name>
<keyword evidence="4" id="KW-1185">Reference proteome</keyword>
<evidence type="ECO:0000313" key="3">
    <source>
        <dbReference type="EMBL" id="CAG9316260.1"/>
    </source>
</evidence>
<dbReference type="SMART" id="SM00212">
    <property type="entry name" value="UBCc"/>
    <property type="match status" value="1"/>
</dbReference>
<comment type="caution">
    <text evidence="3">The sequence shown here is derived from an EMBL/GenBank/DDBJ whole genome shotgun (WGS) entry which is preliminary data.</text>
</comment>
<reference evidence="3" key="1">
    <citation type="submission" date="2021-09" db="EMBL/GenBank/DDBJ databases">
        <authorList>
            <consortium name="AG Swart"/>
            <person name="Singh M."/>
            <person name="Singh A."/>
            <person name="Seah K."/>
            <person name="Emmerich C."/>
        </authorList>
    </citation>
    <scope>NUCLEOTIDE SEQUENCE</scope>
    <source>
        <strain evidence="3">ATCC30299</strain>
    </source>
</reference>
<proteinExistence type="predicted"/>
<dbReference type="CDD" id="cd23807">
    <property type="entry name" value="UEV_UBE2V"/>
    <property type="match status" value="1"/>
</dbReference>
<dbReference type="AlphaFoldDB" id="A0AAU9IYA5"/>
<dbReference type="FunFam" id="3.10.110.10:FF:000026">
    <property type="entry name" value="Ubiquitin-conjugating enzyme E2 variant"/>
    <property type="match status" value="1"/>
</dbReference>
<accession>A0AAU9IYA5</accession>
<dbReference type="PROSITE" id="PS50127">
    <property type="entry name" value="UBC_2"/>
    <property type="match status" value="1"/>
</dbReference>